<keyword evidence="3" id="KW-1133">Transmembrane helix</keyword>
<organism evidence="6 7">
    <name type="scientific">candidate division WOR-3 bacterium</name>
    <dbReference type="NCBI Taxonomy" id="2052148"/>
    <lineage>
        <taxon>Bacteria</taxon>
        <taxon>Bacteria division WOR-3</taxon>
    </lineage>
</organism>
<reference evidence="6" key="1">
    <citation type="submission" date="2019-03" db="EMBL/GenBank/DDBJ databases">
        <title>Lake Tanganyika Metagenome-Assembled Genomes (MAGs).</title>
        <authorList>
            <person name="Tran P."/>
        </authorList>
    </citation>
    <scope>NUCLEOTIDE SEQUENCE</scope>
    <source>
        <strain evidence="6">K_DeepCast_150m_m2_040</strain>
    </source>
</reference>
<dbReference type="InterPro" id="IPR005311">
    <property type="entry name" value="PBP_dimer"/>
</dbReference>
<comment type="subcellular location">
    <subcellularLocation>
        <location evidence="1">Membrane</location>
    </subcellularLocation>
</comment>
<dbReference type="Pfam" id="PF03717">
    <property type="entry name" value="PBP_dimer"/>
    <property type="match status" value="1"/>
</dbReference>
<evidence type="ECO:0000259" key="4">
    <source>
        <dbReference type="Pfam" id="PF00905"/>
    </source>
</evidence>
<dbReference type="InterPro" id="IPR036138">
    <property type="entry name" value="PBP_dimer_sf"/>
</dbReference>
<evidence type="ECO:0000256" key="1">
    <source>
        <dbReference type="ARBA" id="ARBA00004370"/>
    </source>
</evidence>
<dbReference type="PANTHER" id="PTHR30627:SF1">
    <property type="entry name" value="PEPTIDOGLYCAN D,D-TRANSPEPTIDASE FTSI"/>
    <property type="match status" value="1"/>
</dbReference>
<dbReference type="Proteomes" id="UP000779900">
    <property type="component" value="Unassembled WGS sequence"/>
</dbReference>
<name>A0A938BQF6_UNCW3</name>
<evidence type="ECO:0000256" key="2">
    <source>
        <dbReference type="ARBA" id="ARBA00023136"/>
    </source>
</evidence>
<dbReference type="SUPFAM" id="SSF56601">
    <property type="entry name" value="beta-lactamase/transpeptidase-like"/>
    <property type="match status" value="1"/>
</dbReference>
<dbReference type="InterPro" id="IPR012338">
    <property type="entry name" value="Beta-lactam/transpept-like"/>
</dbReference>
<proteinExistence type="predicted"/>
<evidence type="ECO:0000259" key="5">
    <source>
        <dbReference type="Pfam" id="PF03717"/>
    </source>
</evidence>
<feature type="domain" description="Penicillin-binding protein dimerisation" evidence="5">
    <location>
        <begin position="52"/>
        <end position="197"/>
    </location>
</feature>
<dbReference type="Gene3D" id="3.30.450.330">
    <property type="match status" value="1"/>
</dbReference>
<dbReference type="Pfam" id="PF00905">
    <property type="entry name" value="Transpeptidase"/>
    <property type="match status" value="1"/>
</dbReference>
<dbReference type="EMBL" id="VGIR01000062">
    <property type="protein sequence ID" value="MBM3332126.1"/>
    <property type="molecule type" value="Genomic_DNA"/>
</dbReference>
<dbReference type="InterPro" id="IPR001460">
    <property type="entry name" value="PCN-bd_Tpept"/>
</dbReference>
<dbReference type="InterPro" id="IPR050515">
    <property type="entry name" value="Beta-lactam/transpept"/>
</dbReference>
<dbReference type="GO" id="GO:0071555">
    <property type="term" value="P:cell wall organization"/>
    <property type="evidence" value="ECO:0007669"/>
    <property type="project" value="TreeGrafter"/>
</dbReference>
<gene>
    <name evidence="6" type="ORF">FJY68_09830</name>
</gene>
<evidence type="ECO:0000256" key="3">
    <source>
        <dbReference type="SAM" id="Phobius"/>
    </source>
</evidence>
<sequence length="606" mass="67011">MRRPISRTKVLVAAFAAVWTGLLVILGYIQLGRWKHYERQAMGQQGETLDLHATRGRVYDAKGRPLTLNRSCCSIRILPQWARNKDTLAGILAEFGLAQRKTVSLELQRRNRLFWFRRDVDYSVGDSLRRVLVERQFSNCTYVDDDYVRVYPHGELCANVVGFTGDDRGRAGLEFEYDSVLSGRGGWVKLQKDAIGRAFPYPSFPTKRPVAGLDIHLTMDLDVQEICYDALQRQVEECGALRGSAIVLDAAKGSILGLADYPGYDPMRFGAFPKETYKSAALSDQFEPGSSFKLVVCAAALESPNAEWLMRQTFDVSSGFVQIGKYKIRDVHKNGVLDFAGLFIKSSNPGCALLSMQLRPEKYYELARALGFGNATGIGLPNEGSGWIDPPQKLNRLRFANVAFGQGLTVTLLQLAAAYLCVANDGAYLRPYLIDAVRRPGHPRPALSGQGYHSASLGSWGRLLRLSASAAPVRQFSPSRLRQAIRPENARRMKDILERVVTEGTGVLAQIEGVSVCGKTGTAQKVEPGGVYSRTKSRMTFVGFFPKEQPRYVIAVLIDEPKTIRFAGTAACPVFRQIGESLILLDRMRSREPGLLAGAEVGRGRS</sequence>
<dbReference type="AlphaFoldDB" id="A0A938BQF6"/>
<dbReference type="GO" id="GO:0008658">
    <property type="term" value="F:penicillin binding"/>
    <property type="evidence" value="ECO:0007669"/>
    <property type="project" value="InterPro"/>
</dbReference>
<keyword evidence="2 3" id="KW-0472">Membrane</keyword>
<dbReference type="GO" id="GO:0005886">
    <property type="term" value="C:plasma membrane"/>
    <property type="evidence" value="ECO:0007669"/>
    <property type="project" value="TreeGrafter"/>
</dbReference>
<dbReference type="PANTHER" id="PTHR30627">
    <property type="entry name" value="PEPTIDOGLYCAN D,D-TRANSPEPTIDASE"/>
    <property type="match status" value="1"/>
</dbReference>
<comment type="caution">
    <text evidence="6">The sequence shown here is derived from an EMBL/GenBank/DDBJ whole genome shotgun (WGS) entry which is preliminary data.</text>
</comment>
<feature type="transmembrane region" description="Helical" evidence="3">
    <location>
        <begin position="12"/>
        <end position="31"/>
    </location>
</feature>
<dbReference type="SUPFAM" id="SSF56519">
    <property type="entry name" value="Penicillin binding protein dimerisation domain"/>
    <property type="match status" value="1"/>
</dbReference>
<evidence type="ECO:0000313" key="6">
    <source>
        <dbReference type="EMBL" id="MBM3332126.1"/>
    </source>
</evidence>
<dbReference type="Gene3D" id="3.40.710.10">
    <property type="entry name" value="DD-peptidase/beta-lactamase superfamily"/>
    <property type="match status" value="1"/>
</dbReference>
<dbReference type="Gene3D" id="3.90.1310.10">
    <property type="entry name" value="Penicillin-binding protein 2a (Domain 2)"/>
    <property type="match status" value="1"/>
</dbReference>
<keyword evidence="3" id="KW-0812">Transmembrane</keyword>
<feature type="domain" description="Penicillin-binding protein transpeptidase" evidence="4">
    <location>
        <begin position="243"/>
        <end position="578"/>
    </location>
</feature>
<protein>
    <submittedName>
        <fullName evidence="6">Penicillin-binding protein 2</fullName>
    </submittedName>
</protein>
<accession>A0A938BQF6</accession>
<evidence type="ECO:0000313" key="7">
    <source>
        <dbReference type="Proteomes" id="UP000779900"/>
    </source>
</evidence>